<dbReference type="GO" id="GO:0005794">
    <property type="term" value="C:Golgi apparatus"/>
    <property type="evidence" value="ECO:0007669"/>
    <property type="project" value="Ensembl"/>
</dbReference>
<evidence type="ECO:0000313" key="2">
    <source>
        <dbReference type="EMBL" id="JAB13303.1"/>
    </source>
</evidence>
<protein>
    <submittedName>
        <fullName evidence="6">Myeloid derived growth factor</fullName>
    </submittedName>
    <submittedName>
        <fullName evidence="2">UPF0556 protein C19orf10</fullName>
    </submittedName>
</protein>
<dbReference type="GO" id="GO:0043066">
    <property type="term" value="P:negative regulation of apoptotic process"/>
    <property type="evidence" value="ECO:0007669"/>
    <property type="project" value="Ensembl"/>
</dbReference>
<evidence type="ECO:0000256" key="1">
    <source>
        <dbReference type="SAM" id="SignalP"/>
    </source>
</evidence>
<dbReference type="PANTHER" id="PTHR31230">
    <property type="entry name" value="MYELOID-DERIVED GROWTH FACTOR MYDGF"/>
    <property type="match status" value="1"/>
</dbReference>
<dbReference type="GO" id="GO:0005615">
    <property type="term" value="C:extracellular space"/>
    <property type="evidence" value="ECO:0007669"/>
    <property type="project" value="Ensembl"/>
</dbReference>
<proteinExistence type="evidence at transcript level"/>
<dbReference type="EMBL" id="GAMR01007798">
    <property type="protein sequence ID" value="JAB26134.1"/>
    <property type="molecule type" value="mRNA"/>
</dbReference>
<dbReference type="InterPro" id="IPR018887">
    <property type="entry name" value="MYDGF"/>
</dbReference>
<dbReference type="EMBL" id="GAMP01008067">
    <property type="protein sequence ID" value="JAB44688.1"/>
    <property type="molecule type" value="mRNA"/>
</dbReference>
<feature type="signal peptide" evidence="1">
    <location>
        <begin position="1"/>
        <end position="31"/>
    </location>
</feature>
<dbReference type="eggNOG" id="ENOG502RZK9">
    <property type="taxonomic scope" value="Eukaryota"/>
</dbReference>
<dbReference type="GeneID" id="100404381"/>
<accession>F7EEH4</accession>
<dbReference type="OMA" id="CIFTYAS"/>
<dbReference type="GeneTree" id="ENSGT00390000000777"/>
<evidence type="ECO:0000313" key="3">
    <source>
        <dbReference type="EMBL" id="JAB26134.1"/>
    </source>
</evidence>
<sequence length="173" mass="18771">MAAPSGGRNGVCAGLWAALLLGAVALRPVEAVSEPTTVAFDVRPGGVVHSFSQNVGPGDKYTCMFTYASQGGTNEQWQMSLGTSEDNQHFTCTIWRPQGKSYLFFTEFKAEVRGAQIEYAMAYSKAAFERESDVPLKNEEFEVTKTSVAHRPGAFKAELSKLVIVAKASHTEL</sequence>
<reference evidence="6" key="3">
    <citation type="submission" date="2025-05" db="UniProtKB">
        <authorList>
            <consortium name="Ensembl"/>
        </authorList>
    </citation>
    <scope>IDENTIFICATION</scope>
</reference>
<dbReference type="STRING" id="9483.ENSCJAP00000032233"/>
<dbReference type="GO" id="GO:0051897">
    <property type="term" value="P:positive regulation of phosphatidylinositol 3-kinase/protein kinase B signal transduction"/>
    <property type="evidence" value="ECO:0007669"/>
    <property type="project" value="Ensembl"/>
</dbReference>
<dbReference type="GO" id="GO:0043410">
    <property type="term" value="P:positive regulation of MAPK cascade"/>
    <property type="evidence" value="ECO:0007669"/>
    <property type="project" value="Ensembl"/>
</dbReference>
<feature type="chain" id="PRO_5014090827" evidence="1">
    <location>
        <begin position="32"/>
        <end position="173"/>
    </location>
</feature>
<dbReference type="OrthoDB" id="10061830at2759"/>
<dbReference type="AlphaFoldDB" id="F7EEH4"/>
<evidence type="ECO:0000313" key="5">
    <source>
        <dbReference type="EMBL" id="JAB44688.1"/>
    </source>
</evidence>
<reference evidence="6" key="1">
    <citation type="submission" date="2009-03" db="EMBL/GenBank/DDBJ databases">
        <authorList>
            <person name="Warren W."/>
            <person name="Ye L."/>
            <person name="Minx P."/>
            <person name="Worley K."/>
            <person name="Gibbs R."/>
            <person name="Wilson R.K."/>
        </authorList>
    </citation>
    <scope>NUCLEOTIDE SEQUENCE [LARGE SCALE GENOMIC DNA]</scope>
</reference>
<keyword evidence="7" id="KW-1185">Reference proteome</keyword>
<dbReference type="GO" id="GO:0001938">
    <property type="term" value="P:positive regulation of endothelial cell proliferation"/>
    <property type="evidence" value="ECO:0007669"/>
    <property type="project" value="Ensembl"/>
</dbReference>
<dbReference type="Pfam" id="PF10572">
    <property type="entry name" value="UPF0556"/>
    <property type="match status" value="1"/>
</dbReference>
<dbReference type="GO" id="GO:0005783">
    <property type="term" value="C:endoplasmic reticulum"/>
    <property type="evidence" value="ECO:0007669"/>
    <property type="project" value="Ensembl"/>
</dbReference>
<gene>
    <name evidence="6" type="primary">MYDGF</name>
    <name evidence="2" type="synonym">C19orf10</name>
</gene>
<dbReference type="KEGG" id="cjc:100404381"/>
<evidence type="ECO:0000313" key="6">
    <source>
        <dbReference type="Ensembl" id="ENSCJAP00000032233.2"/>
    </source>
</evidence>
<dbReference type="Bgee" id="ENSCJAG00000017503">
    <property type="expression patterns" value="Expressed in ovary and 6 other cell types or tissues"/>
</dbReference>
<dbReference type="Ensembl" id="ENSCJAT00000034074.4">
    <property type="protein sequence ID" value="ENSCJAP00000032233.2"/>
    <property type="gene ID" value="ENSCJAG00000017503.5"/>
</dbReference>
<dbReference type="HOGENOM" id="CLU_132160_0_0_1"/>
<organism evidence="6 7">
    <name type="scientific">Callithrix jacchus</name>
    <name type="common">White-tufted-ear marmoset</name>
    <name type="synonym">Simia Jacchus</name>
    <dbReference type="NCBI Taxonomy" id="9483"/>
    <lineage>
        <taxon>Eukaryota</taxon>
        <taxon>Metazoa</taxon>
        <taxon>Chordata</taxon>
        <taxon>Craniata</taxon>
        <taxon>Vertebrata</taxon>
        <taxon>Euteleostomi</taxon>
        <taxon>Mammalia</taxon>
        <taxon>Eutheria</taxon>
        <taxon>Euarchontoglires</taxon>
        <taxon>Primates</taxon>
        <taxon>Haplorrhini</taxon>
        <taxon>Platyrrhini</taxon>
        <taxon>Cebidae</taxon>
        <taxon>Callitrichinae</taxon>
        <taxon>Callithrix</taxon>
        <taxon>Callithrix</taxon>
    </lineage>
</organism>
<dbReference type="EMBL" id="GAMQ01007037">
    <property type="protein sequence ID" value="JAB34814.1"/>
    <property type="molecule type" value="mRNA"/>
</dbReference>
<dbReference type="EMBL" id="GAMS01009833">
    <property type="protein sequence ID" value="JAB13303.1"/>
    <property type="molecule type" value="mRNA"/>
</dbReference>
<evidence type="ECO:0000313" key="4">
    <source>
        <dbReference type="EMBL" id="JAB34814.1"/>
    </source>
</evidence>
<dbReference type="PANTHER" id="PTHR31230:SF1">
    <property type="entry name" value="MYELOID-DERIVED GROWTH FACTOR"/>
    <property type="match status" value="1"/>
</dbReference>
<dbReference type="GO" id="GO:0045944">
    <property type="term" value="P:positive regulation of transcription by RNA polymerase II"/>
    <property type="evidence" value="ECO:0007669"/>
    <property type="project" value="Ensembl"/>
</dbReference>
<dbReference type="CTD" id="56005"/>
<evidence type="ECO:0000313" key="7">
    <source>
        <dbReference type="Proteomes" id="UP000008225"/>
    </source>
</evidence>
<dbReference type="GO" id="GO:0045766">
    <property type="term" value="P:positive regulation of angiogenesis"/>
    <property type="evidence" value="ECO:0007669"/>
    <property type="project" value="Ensembl"/>
</dbReference>
<dbReference type="RefSeq" id="XP_002761650.1">
    <property type="nucleotide sequence ID" value="XM_002761604.5"/>
</dbReference>
<name>F7EEH4_CALJA</name>
<reference evidence="2" key="2">
    <citation type="journal article" date="2014" name="Gigascience">
        <title>De novo assembly of the common marmoset transcriptome from NextGen mRNA sequences.</title>
        <authorList>
            <person name="Maudhoo M.D."/>
            <person name="Ren D."/>
            <person name="Gradnigo J.S."/>
            <person name="Gibbs R.M."/>
            <person name="Lubker A.C."/>
            <person name="Moriyama E.N."/>
            <person name="French J.A."/>
            <person name="Norgren R.B.Jr."/>
        </authorList>
    </citation>
    <scope>NUCLEOTIDE SEQUENCE</scope>
    <source>
        <tissue evidence="5">Cerebellum</tissue>
        <tissue evidence="3">Cerebral cortex</tissue>
        <tissue evidence="2">Hippocampus</tissue>
        <tissue evidence="4">Skeletal muscle</tissue>
    </source>
</reference>
<keyword evidence="1" id="KW-0732">Signal</keyword>
<dbReference type="Proteomes" id="UP000008225">
    <property type="component" value="Chromosome 22"/>
</dbReference>